<evidence type="ECO:0000256" key="2">
    <source>
        <dbReference type="SAM" id="Phobius"/>
    </source>
</evidence>
<keyword evidence="5" id="KW-1185">Reference proteome</keyword>
<dbReference type="AlphaFoldDB" id="A0A1H9R2T0"/>
<feature type="transmembrane region" description="Helical" evidence="2">
    <location>
        <begin position="39"/>
        <end position="60"/>
    </location>
</feature>
<protein>
    <recommendedName>
        <fullName evidence="3">DUF3152 domain-containing protein</fullName>
    </recommendedName>
</protein>
<gene>
    <name evidence="4" type="ORF">SAMN05216199_0835</name>
</gene>
<dbReference type="Pfam" id="PF11350">
    <property type="entry name" value="DUF3152"/>
    <property type="match status" value="1"/>
</dbReference>
<dbReference type="STRING" id="587636.SAMN05216199_0835"/>
<feature type="region of interest" description="Disordered" evidence="1">
    <location>
        <begin position="81"/>
        <end position="132"/>
    </location>
</feature>
<keyword evidence="2" id="KW-1133">Transmembrane helix</keyword>
<evidence type="ECO:0000256" key="1">
    <source>
        <dbReference type="SAM" id="MobiDB-lite"/>
    </source>
</evidence>
<accession>A0A1H9R2T0</accession>
<dbReference type="SUPFAM" id="SSF55486">
    <property type="entry name" value="Metalloproteases ('zincins'), catalytic domain"/>
    <property type="match status" value="1"/>
</dbReference>
<evidence type="ECO:0000313" key="4">
    <source>
        <dbReference type="EMBL" id="SER66815.1"/>
    </source>
</evidence>
<feature type="region of interest" description="Disordered" evidence="1">
    <location>
        <begin position="1"/>
        <end position="31"/>
    </location>
</feature>
<name>A0A1H9R2T0_9MICO</name>
<keyword evidence="2" id="KW-0812">Transmembrane</keyword>
<evidence type="ECO:0000313" key="5">
    <source>
        <dbReference type="Proteomes" id="UP000199019"/>
    </source>
</evidence>
<organism evidence="4 5">
    <name type="scientific">Pedococcus cremeus</name>
    <dbReference type="NCBI Taxonomy" id="587636"/>
    <lineage>
        <taxon>Bacteria</taxon>
        <taxon>Bacillati</taxon>
        <taxon>Actinomycetota</taxon>
        <taxon>Actinomycetes</taxon>
        <taxon>Micrococcales</taxon>
        <taxon>Intrasporangiaceae</taxon>
        <taxon>Pedococcus</taxon>
    </lineage>
</organism>
<dbReference type="EMBL" id="FOHB01000001">
    <property type="protein sequence ID" value="SER66815.1"/>
    <property type="molecule type" value="Genomic_DNA"/>
</dbReference>
<dbReference type="InterPro" id="IPR022603">
    <property type="entry name" value="DUF3152"/>
</dbReference>
<sequence length="298" mass="32215">MPPIRGRWGAPTRPPDHEDRVNRSPARHRRRAVSRRVRLRRTLLAAVVLALVVVTTVRLVSRDEASDVAATVADQLPGIQASPAASGSAAAPSATPTGDSEDGSTTTEAPRTETVEVPQNGTGTIRVVTVPGPQSTASGRVVRYTVEVEKGLGVDETKVARTVREVLLHERGWQGKDGIRFVNVSPGEEKAGAAVDIRVTLASPGLTDRLCAPLRTLSQVSCWNNGRSVLNLRRWQLGDDSYGDDVERYRIYQVNHEVGHGLGHQHRSCPAKGQRAPVMVQQTLDLQGCKAWPYPTGA</sequence>
<evidence type="ECO:0000259" key="3">
    <source>
        <dbReference type="Pfam" id="PF11350"/>
    </source>
</evidence>
<feature type="compositionally biased region" description="Low complexity" evidence="1">
    <location>
        <begin position="81"/>
        <end position="98"/>
    </location>
</feature>
<reference evidence="5" key="1">
    <citation type="submission" date="2016-10" db="EMBL/GenBank/DDBJ databases">
        <authorList>
            <person name="Varghese N."/>
            <person name="Submissions S."/>
        </authorList>
    </citation>
    <scope>NUCLEOTIDE SEQUENCE [LARGE SCALE GENOMIC DNA]</scope>
    <source>
        <strain evidence="5">CGMCC 1.6963</strain>
    </source>
</reference>
<feature type="domain" description="DUF3152" evidence="3">
    <location>
        <begin position="116"/>
        <end position="287"/>
    </location>
</feature>
<dbReference type="Proteomes" id="UP000199019">
    <property type="component" value="Unassembled WGS sequence"/>
</dbReference>
<proteinExistence type="predicted"/>
<keyword evidence="2" id="KW-0472">Membrane</keyword>